<feature type="transmembrane region" description="Helical" evidence="8">
    <location>
        <begin position="280"/>
        <end position="300"/>
    </location>
</feature>
<dbReference type="Proteomes" id="UP001499854">
    <property type="component" value="Unassembled WGS sequence"/>
</dbReference>
<feature type="transmembrane region" description="Helical" evidence="8">
    <location>
        <begin position="244"/>
        <end position="268"/>
    </location>
</feature>
<comment type="subcellular location">
    <subcellularLocation>
        <location evidence="1">Cell membrane</location>
        <topology evidence="1">Multi-pass membrane protein</topology>
    </subcellularLocation>
</comment>
<evidence type="ECO:0000313" key="10">
    <source>
        <dbReference type="Proteomes" id="UP001499854"/>
    </source>
</evidence>
<evidence type="ECO:0000256" key="7">
    <source>
        <dbReference type="SAM" id="MobiDB-lite"/>
    </source>
</evidence>
<protein>
    <submittedName>
        <fullName evidence="9">MFS transporter</fullName>
    </submittedName>
</protein>
<evidence type="ECO:0000256" key="8">
    <source>
        <dbReference type="SAM" id="Phobius"/>
    </source>
</evidence>
<dbReference type="Gene3D" id="1.20.1250.20">
    <property type="entry name" value="MFS general substrate transporter like domains"/>
    <property type="match status" value="1"/>
</dbReference>
<keyword evidence="4 8" id="KW-0812">Transmembrane</keyword>
<feature type="transmembrane region" description="Helical" evidence="8">
    <location>
        <begin position="213"/>
        <end position="238"/>
    </location>
</feature>
<reference evidence="9 10" key="1">
    <citation type="journal article" date="2019" name="Int. J. Syst. Evol. Microbiol.">
        <title>The Global Catalogue of Microorganisms (GCM) 10K type strain sequencing project: providing services to taxonomists for standard genome sequencing and annotation.</title>
        <authorList>
            <consortium name="The Broad Institute Genomics Platform"/>
            <consortium name="The Broad Institute Genome Sequencing Center for Infectious Disease"/>
            <person name="Wu L."/>
            <person name="Ma J."/>
        </authorList>
    </citation>
    <scope>NUCLEOTIDE SEQUENCE [LARGE SCALE GENOMIC DNA]</scope>
    <source>
        <strain evidence="9 10">JCM 16013</strain>
    </source>
</reference>
<dbReference type="EMBL" id="BAAAQM010000059">
    <property type="protein sequence ID" value="GAA1997070.1"/>
    <property type="molecule type" value="Genomic_DNA"/>
</dbReference>
<gene>
    <name evidence="9" type="ORF">GCM10009838_72880</name>
</gene>
<keyword evidence="5 8" id="KW-1133">Transmembrane helix</keyword>
<feature type="transmembrane region" description="Helical" evidence="8">
    <location>
        <begin position="144"/>
        <end position="163"/>
    </location>
</feature>
<name>A0ABN2T342_9ACTN</name>
<evidence type="ECO:0000256" key="5">
    <source>
        <dbReference type="ARBA" id="ARBA00022989"/>
    </source>
</evidence>
<dbReference type="PANTHER" id="PTHR23517">
    <property type="entry name" value="RESISTANCE PROTEIN MDTM, PUTATIVE-RELATED-RELATED"/>
    <property type="match status" value="1"/>
</dbReference>
<evidence type="ECO:0000256" key="3">
    <source>
        <dbReference type="ARBA" id="ARBA00022475"/>
    </source>
</evidence>
<dbReference type="PANTHER" id="PTHR23517:SF2">
    <property type="entry name" value="MULTIDRUG RESISTANCE PROTEIN MDTH"/>
    <property type="match status" value="1"/>
</dbReference>
<dbReference type="InterPro" id="IPR011701">
    <property type="entry name" value="MFS"/>
</dbReference>
<dbReference type="InterPro" id="IPR036259">
    <property type="entry name" value="MFS_trans_sf"/>
</dbReference>
<evidence type="ECO:0000313" key="9">
    <source>
        <dbReference type="EMBL" id="GAA1997070.1"/>
    </source>
</evidence>
<keyword evidence="6 8" id="KW-0472">Membrane</keyword>
<proteinExistence type="predicted"/>
<evidence type="ECO:0000256" key="4">
    <source>
        <dbReference type="ARBA" id="ARBA00022692"/>
    </source>
</evidence>
<feature type="region of interest" description="Disordered" evidence="7">
    <location>
        <begin position="404"/>
        <end position="432"/>
    </location>
</feature>
<keyword evidence="10" id="KW-1185">Reference proteome</keyword>
<evidence type="ECO:0000256" key="1">
    <source>
        <dbReference type="ARBA" id="ARBA00004651"/>
    </source>
</evidence>
<dbReference type="SUPFAM" id="SSF103473">
    <property type="entry name" value="MFS general substrate transporter"/>
    <property type="match status" value="1"/>
</dbReference>
<evidence type="ECO:0000256" key="2">
    <source>
        <dbReference type="ARBA" id="ARBA00022448"/>
    </source>
</evidence>
<organism evidence="9 10">
    <name type="scientific">Catenulispora subtropica</name>
    <dbReference type="NCBI Taxonomy" id="450798"/>
    <lineage>
        <taxon>Bacteria</taxon>
        <taxon>Bacillati</taxon>
        <taxon>Actinomycetota</taxon>
        <taxon>Actinomycetes</taxon>
        <taxon>Catenulisporales</taxon>
        <taxon>Catenulisporaceae</taxon>
        <taxon>Catenulispora</taxon>
    </lineage>
</organism>
<feature type="transmembrane region" description="Helical" evidence="8">
    <location>
        <begin position="169"/>
        <end position="192"/>
    </location>
</feature>
<keyword evidence="2" id="KW-0813">Transport</keyword>
<feature type="transmembrane region" description="Helical" evidence="8">
    <location>
        <begin position="373"/>
        <end position="393"/>
    </location>
</feature>
<evidence type="ECO:0000256" key="6">
    <source>
        <dbReference type="ARBA" id="ARBA00023136"/>
    </source>
</evidence>
<dbReference type="Pfam" id="PF07690">
    <property type="entry name" value="MFS_1"/>
    <property type="match status" value="1"/>
</dbReference>
<comment type="caution">
    <text evidence="9">The sequence shown here is derived from an EMBL/GenBank/DDBJ whole genome shotgun (WGS) entry which is preliminary data.</text>
</comment>
<accession>A0ABN2T342</accession>
<keyword evidence="3" id="KW-1003">Cell membrane</keyword>
<dbReference type="InterPro" id="IPR050171">
    <property type="entry name" value="MFS_Transporters"/>
</dbReference>
<dbReference type="RefSeq" id="WP_344661738.1">
    <property type="nucleotide sequence ID" value="NZ_BAAAQM010000059.1"/>
</dbReference>
<sequence>MTLRTPHALRPGPVGRVHLAALVLSFGRGAWFTCSAMFFLHSAGLTVTEYGVGLTVAGALGMAAGGPLGYLADRVGAREVLAVVTTVQGLSVAGYILTRQFWAVMALTCVMIACDRAAPGIRIALIAGLTTPEERIADISTNRVMTQGGIVVGAVLGAYVLALDSRAGYTGLLAGYAATNVAFAVLLLRVPHVESMADRGVRRRSTVLRDRPFLALTGFNGLLALCWGMLTVGVPLWLTKDTHAPLWMMGVLIGFNAVMIVLFQNAASRRGATVRTAGRLGLWAGVTLAVACALFAATYHGSGFPVVALLALAATAHVAGELLFMASGFGISVGLTPPNAHGEYQGTFATGQAAAQMVAPSVMALVVVHTATVGWFILAGVFLLAGIGTLRTAEYALRRGKAAEAAAEGSEGSGDTGDAEDTPQRYAQPDRA</sequence>
<feature type="transmembrane region" description="Helical" evidence="8">
    <location>
        <begin position="306"/>
        <end position="335"/>
    </location>
</feature>